<dbReference type="Proteomes" id="UP000236286">
    <property type="component" value="Unassembled WGS sequence"/>
</dbReference>
<feature type="chain" id="PRO_5014415526" description="Invasion associated locus B family protein" evidence="2">
    <location>
        <begin position="22"/>
        <end position="210"/>
    </location>
</feature>
<proteinExistence type="predicted"/>
<evidence type="ECO:0008006" key="5">
    <source>
        <dbReference type="Google" id="ProtNLM"/>
    </source>
</evidence>
<evidence type="ECO:0000256" key="1">
    <source>
        <dbReference type="SAM" id="MobiDB-lite"/>
    </source>
</evidence>
<dbReference type="InterPro" id="IPR010642">
    <property type="entry name" value="Invasion_prot_B"/>
</dbReference>
<keyword evidence="2" id="KW-0732">Signal</keyword>
<dbReference type="EMBL" id="PDZR01000001">
    <property type="protein sequence ID" value="PNG27507.1"/>
    <property type="molecule type" value="Genomic_DNA"/>
</dbReference>
<dbReference type="InterPro" id="IPR038696">
    <property type="entry name" value="IalB_sf"/>
</dbReference>
<name>A0A2J7TLA3_METSI</name>
<feature type="compositionally biased region" description="Basic and acidic residues" evidence="1">
    <location>
        <begin position="83"/>
        <end position="115"/>
    </location>
</feature>
<sequence length="210" mass="22251">MRKLSTLTALAFVVSVGAAMAEARPAASAADNVATFGDWKLRCGEGAPGEWACEVIASVVPPGQTEPIAQVAFGRNIQPPSAQKDKPAPGKTADKDKQTAEKPAEKTASKDEKAGEKTTRLVILVPVNITIAPGIEVLADPGQPPLKIPLKTCIQAACFSEIELNDDQLHLFRNRPQPAQITFTDPRGNAVKIILSLKGLDQALDALAKR</sequence>
<dbReference type="Gene3D" id="2.60.40.1880">
    <property type="entry name" value="Invasion associated locus B (IalB) protein"/>
    <property type="match status" value="1"/>
</dbReference>
<dbReference type="Pfam" id="PF06776">
    <property type="entry name" value="IalB"/>
    <property type="match status" value="1"/>
</dbReference>
<evidence type="ECO:0000313" key="4">
    <source>
        <dbReference type="Proteomes" id="UP000236286"/>
    </source>
</evidence>
<evidence type="ECO:0000256" key="2">
    <source>
        <dbReference type="SAM" id="SignalP"/>
    </source>
</evidence>
<feature type="signal peptide" evidence="2">
    <location>
        <begin position="1"/>
        <end position="21"/>
    </location>
</feature>
<evidence type="ECO:0000313" key="3">
    <source>
        <dbReference type="EMBL" id="PNG27507.1"/>
    </source>
</evidence>
<dbReference type="RefSeq" id="WP_102841814.1">
    <property type="nucleotide sequence ID" value="NZ_PDZR01000001.1"/>
</dbReference>
<reference evidence="3 4" key="1">
    <citation type="submission" date="2017-10" db="EMBL/GenBank/DDBJ databases">
        <title>Genome announcement of Methylocella silvestris TVC from permafrost.</title>
        <authorList>
            <person name="Wang J."/>
            <person name="Geng K."/>
            <person name="Ul-Haque F."/>
            <person name="Crombie A.T."/>
            <person name="Street L.E."/>
            <person name="Wookey P.A."/>
            <person name="Murrell J.C."/>
            <person name="Pratscher J."/>
        </authorList>
    </citation>
    <scope>NUCLEOTIDE SEQUENCE [LARGE SCALE GENOMIC DNA]</scope>
    <source>
        <strain evidence="3 4">TVC</strain>
    </source>
</reference>
<dbReference type="AlphaFoldDB" id="A0A2J7TLA3"/>
<gene>
    <name evidence="3" type="ORF">CR492_00785</name>
</gene>
<feature type="region of interest" description="Disordered" evidence="1">
    <location>
        <begin position="78"/>
        <end position="115"/>
    </location>
</feature>
<protein>
    <recommendedName>
        <fullName evidence="5">Invasion associated locus B family protein</fullName>
    </recommendedName>
</protein>
<dbReference type="OrthoDB" id="7269060at2"/>
<accession>A0A2J7TLA3</accession>
<organism evidence="3 4">
    <name type="scientific">Methylocella silvestris</name>
    <dbReference type="NCBI Taxonomy" id="199596"/>
    <lineage>
        <taxon>Bacteria</taxon>
        <taxon>Pseudomonadati</taxon>
        <taxon>Pseudomonadota</taxon>
        <taxon>Alphaproteobacteria</taxon>
        <taxon>Hyphomicrobiales</taxon>
        <taxon>Beijerinckiaceae</taxon>
        <taxon>Methylocella</taxon>
    </lineage>
</organism>
<comment type="caution">
    <text evidence="3">The sequence shown here is derived from an EMBL/GenBank/DDBJ whole genome shotgun (WGS) entry which is preliminary data.</text>
</comment>